<gene>
    <name evidence="1" type="ORF">OCTVUL_1B006542</name>
</gene>
<organism evidence="1 2">
    <name type="scientific">Octopus vulgaris</name>
    <name type="common">Common octopus</name>
    <dbReference type="NCBI Taxonomy" id="6645"/>
    <lineage>
        <taxon>Eukaryota</taxon>
        <taxon>Metazoa</taxon>
        <taxon>Spiralia</taxon>
        <taxon>Lophotrochozoa</taxon>
        <taxon>Mollusca</taxon>
        <taxon>Cephalopoda</taxon>
        <taxon>Coleoidea</taxon>
        <taxon>Octopodiformes</taxon>
        <taxon>Octopoda</taxon>
        <taxon>Incirrata</taxon>
        <taxon>Octopodidae</taxon>
        <taxon>Octopus</taxon>
    </lineage>
</organism>
<protein>
    <submittedName>
        <fullName evidence="1">Uncharacterized protein</fullName>
    </submittedName>
</protein>
<name>A0AA36B094_OCTVU</name>
<evidence type="ECO:0000313" key="1">
    <source>
        <dbReference type="EMBL" id="CAI9725566.1"/>
    </source>
</evidence>
<dbReference type="EMBL" id="OX597820">
    <property type="protein sequence ID" value="CAI9725566.1"/>
    <property type="molecule type" value="Genomic_DNA"/>
</dbReference>
<reference evidence="1" key="1">
    <citation type="submission" date="2023-08" db="EMBL/GenBank/DDBJ databases">
        <authorList>
            <person name="Alioto T."/>
            <person name="Alioto T."/>
            <person name="Gomez Garrido J."/>
        </authorList>
    </citation>
    <scope>NUCLEOTIDE SEQUENCE</scope>
</reference>
<dbReference type="AlphaFoldDB" id="A0AA36B094"/>
<dbReference type="Proteomes" id="UP001162480">
    <property type="component" value="Chromosome 7"/>
</dbReference>
<sequence length="96" mass="10204">MPPVLVSVVAANTPPCIWGNRPSSADRFHRSSTLASCPPQPRVLCRQGPSVAAVYADPSNVTTFEEIVDVPVSESYFSVVLLGCISVSVSLATDWV</sequence>
<accession>A0AA36B094</accession>
<proteinExistence type="predicted"/>
<keyword evidence="2" id="KW-1185">Reference proteome</keyword>
<evidence type="ECO:0000313" key="2">
    <source>
        <dbReference type="Proteomes" id="UP001162480"/>
    </source>
</evidence>